<protein>
    <recommendedName>
        <fullName evidence="3">FHA domain-containing protein</fullName>
    </recommendedName>
</protein>
<evidence type="ECO:0008006" key="3">
    <source>
        <dbReference type="Google" id="ProtNLM"/>
    </source>
</evidence>
<dbReference type="InterPro" id="IPR008984">
    <property type="entry name" value="SMAD_FHA_dom_sf"/>
</dbReference>
<dbReference type="RefSeq" id="WP_068120260.1">
    <property type="nucleotide sequence ID" value="NZ_CCXJ01000249.1"/>
</dbReference>
<proteinExistence type="predicted"/>
<organism evidence="1 2">
    <name type="scientific">Nocardioides massiliensis</name>
    <dbReference type="NCBI Taxonomy" id="1325935"/>
    <lineage>
        <taxon>Bacteria</taxon>
        <taxon>Bacillati</taxon>
        <taxon>Actinomycetota</taxon>
        <taxon>Actinomycetes</taxon>
        <taxon>Propionibacteriales</taxon>
        <taxon>Nocardioidaceae</taxon>
        <taxon>Nocardioides</taxon>
    </lineage>
</organism>
<gene>
    <name evidence="1" type="ORF">J2S59_001738</name>
</gene>
<keyword evidence="2" id="KW-1185">Reference proteome</keyword>
<dbReference type="Proteomes" id="UP001240447">
    <property type="component" value="Unassembled WGS sequence"/>
</dbReference>
<dbReference type="EMBL" id="JAUSQM010000001">
    <property type="protein sequence ID" value="MDP9821929.1"/>
    <property type="molecule type" value="Genomic_DNA"/>
</dbReference>
<accession>A0ABT9NNB9</accession>
<reference evidence="1 2" key="1">
    <citation type="submission" date="2023-07" db="EMBL/GenBank/DDBJ databases">
        <title>Sequencing the genomes of 1000 actinobacteria strains.</title>
        <authorList>
            <person name="Klenk H.-P."/>
        </authorList>
    </citation>
    <scope>NUCLEOTIDE SEQUENCE [LARGE SCALE GENOMIC DNA]</scope>
    <source>
        <strain evidence="1 2">GD13</strain>
    </source>
</reference>
<sequence length="129" mass="13389">MTRTAPAATVTDLLPRTGPFHAGAELPRLVLPAGRGWEDAVQLLTETTAIGSAESAGLRLPGLSPVQAVVRRGADGCYRLAALASAPEVRVDGELLEVGHEAVLTDGSSIEVGLWYLTFATSPAVRQSA</sequence>
<evidence type="ECO:0000313" key="1">
    <source>
        <dbReference type="EMBL" id="MDP9821929.1"/>
    </source>
</evidence>
<dbReference type="SUPFAM" id="SSF49879">
    <property type="entry name" value="SMAD/FHA domain"/>
    <property type="match status" value="1"/>
</dbReference>
<name>A0ABT9NNB9_9ACTN</name>
<evidence type="ECO:0000313" key="2">
    <source>
        <dbReference type="Proteomes" id="UP001240447"/>
    </source>
</evidence>
<comment type="caution">
    <text evidence="1">The sequence shown here is derived from an EMBL/GenBank/DDBJ whole genome shotgun (WGS) entry which is preliminary data.</text>
</comment>